<gene>
    <name evidence="1" type="ORF">B193_3325</name>
</gene>
<accession>K6GLZ1</accession>
<protein>
    <submittedName>
        <fullName evidence="1">Uncharacterized protein</fullName>
    </submittedName>
</protein>
<evidence type="ECO:0000313" key="2">
    <source>
        <dbReference type="Proteomes" id="UP000006272"/>
    </source>
</evidence>
<feature type="non-terminal residue" evidence="1">
    <location>
        <position position="1"/>
    </location>
</feature>
<dbReference type="AlphaFoldDB" id="K6GLZ1"/>
<name>K6GLZ1_9BACT</name>
<organism evidence="1 2">
    <name type="scientific">Solidesulfovibrio magneticus str. Maddingley MBC34</name>
    <dbReference type="NCBI Taxonomy" id="1206767"/>
    <lineage>
        <taxon>Bacteria</taxon>
        <taxon>Pseudomonadati</taxon>
        <taxon>Thermodesulfobacteriota</taxon>
        <taxon>Desulfovibrionia</taxon>
        <taxon>Desulfovibrionales</taxon>
        <taxon>Desulfovibrionaceae</taxon>
        <taxon>Solidesulfovibrio</taxon>
    </lineage>
</organism>
<dbReference type="Proteomes" id="UP000006272">
    <property type="component" value="Unassembled WGS sequence"/>
</dbReference>
<comment type="caution">
    <text evidence="1">The sequence shown here is derived from an EMBL/GenBank/DDBJ whole genome shotgun (WGS) entry which is preliminary data.</text>
</comment>
<reference evidence="1 2" key="1">
    <citation type="submission" date="2012-07" db="EMBL/GenBank/DDBJ databases">
        <title>Draft genome sequence of Desulfovibrio magneticus str. Maddingley MBC34 obtained from a metagenomic sequence of a methanogenic enrichment isolated from coal-seam formation water in Victoria, Australia.</title>
        <authorList>
            <person name="Greenfield P."/>
            <person name="Hendry P."/>
            <person name="Li D."/>
            <person name="Rosewarne C.P."/>
            <person name="Tran-Dinh N."/>
            <person name="Elbourne L.D.H."/>
            <person name="Paulsen I.T."/>
            <person name="Midgley D.J."/>
        </authorList>
    </citation>
    <scope>NUCLEOTIDE SEQUENCE [LARGE SCALE GENOMIC DNA]</scope>
    <source>
        <strain evidence="2">Maddingley MBC34</strain>
    </source>
</reference>
<dbReference type="EMBL" id="ALAO01000313">
    <property type="protein sequence ID" value="EKO37980.1"/>
    <property type="molecule type" value="Genomic_DNA"/>
</dbReference>
<proteinExistence type="predicted"/>
<evidence type="ECO:0000313" key="1">
    <source>
        <dbReference type="EMBL" id="EKO37980.1"/>
    </source>
</evidence>
<sequence>PGGGNPLPAAGGIFLSSLNPYAKPPKHVYFITEYSSMP</sequence>